<dbReference type="GO" id="GO:0005787">
    <property type="term" value="C:signal peptidase complex"/>
    <property type="evidence" value="ECO:0007669"/>
    <property type="project" value="InterPro"/>
</dbReference>
<reference evidence="11 12" key="1">
    <citation type="submission" date="2019-02" db="EMBL/GenBank/DDBJ databases">
        <title>Genome sequencing of the rare red list fungi Phellinidium pouzarii.</title>
        <authorList>
            <person name="Buettner E."/>
            <person name="Kellner H."/>
        </authorList>
    </citation>
    <scope>NUCLEOTIDE SEQUENCE [LARGE SCALE GENOMIC DNA]</scope>
    <source>
        <strain evidence="11 12">DSM 108285</strain>
    </source>
</reference>
<keyword evidence="12" id="KW-1185">Reference proteome</keyword>
<gene>
    <name evidence="11" type="ORF">EW145_g8434</name>
</gene>
<keyword evidence="4 10" id="KW-0812">Transmembrane</keyword>
<organism evidence="11 12">
    <name type="scientific">Phellinidium pouzarii</name>
    <dbReference type="NCBI Taxonomy" id="167371"/>
    <lineage>
        <taxon>Eukaryota</taxon>
        <taxon>Fungi</taxon>
        <taxon>Dikarya</taxon>
        <taxon>Basidiomycota</taxon>
        <taxon>Agaricomycotina</taxon>
        <taxon>Agaricomycetes</taxon>
        <taxon>Hymenochaetales</taxon>
        <taxon>Hymenochaetaceae</taxon>
        <taxon>Phellinidium</taxon>
    </lineage>
</organism>
<dbReference type="Proteomes" id="UP000308199">
    <property type="component" value="Unassembled WGS sequence"/>
</dbReference>
<feature type="transmembrane region" description="Helical" evidence="10">
    <location>
        <begin position="92"/>
        <end position="110"/>
    </location>
</feature>
<dbReference type="OrthoDB" id="29558at2759"/>
<keyword evidence="6 10" id="KW-1133">Transmembrane helix</keyword>
<evidence type="ECO:0000256" key="6">
    <source>
        <dbReference type="ARBA" id="ARBA00022989"/>
    </source>
</evidence>
<keyword evidence="7 10" id="KW-0472">Membrane</keyword>
<comment type="subcellular location">
    <subcellularLocation>
        <location evidence="1">Endoplasmic reticulum membrane</location>
        <topology evidence="1">Multi-pass membrane protein</topology>
    </subcellularLocation>
</comment>
<proteinExistence type="inferred from homology"/>
<evidence type="ECO:0000256" key="1">
    <source>
        <dbReference type="ARBA" id="ARBA00004477"/>
    </source>
</evidence>
<protein>
    <recommendedName>
        <fullName evidence="3">Signal peptidase complex subunit 2</fullName>
    </recommendedName>
</protein>
<dbReference type="GO" id="GO:0045047">
    <property type="term" value="P:protein targeting to ER"/>
    <property type="evidence" value="ECO:0007669"/>
    <property type="project" value="TreeGrafter"/>
</dbReference>
<keyword evidence="5" id="KW-0256">Endoplasmic reticulum</keyword>
<evidence type="ECO:0000256" key="4">
    <source>
        <dbReference type="ARBA" id="ARBA00022692"/>
    </source>
</evidence>
<evidence type="ECO:0000256" key="9">
    <source>
        <dbReference type="SAM" id="MobiDB-lite"/>
    </source>
</evidence>
<feature type="transmembrane region" description="Helical" evidence="10">
    <location>
        <begin position="116"/>
        <end position="134"/>
    </location>
</feature>
<dbReference type="GO" id="GO:0006465">
    <property type="term" value="P:signal peptide processing"/>
    <property type="evidence" value="ECO:0007669"/>
    <property type="project" value="InterPro"/>
</dbReference>
<evidence type="ECO:0000256" key="3">
    <source>
        <dbReference type="ARBA" id="ARBA00017057"/>
    </source>
</evidence>
<dbReference type="AlphaFoldDB" id="A0A4S4K743"/>
<evidence type="ECO:0000256" key="2">
    <source>
        <dbReference type="ARBA" id="ARBA00007324"/>
    </source>
</evidence>
<comment type="similarity">
    <text evidence="2">Belongs to the SPCS2 family.</text>
</comment>
<evidence type="ECO:0000256" key="10">
    <source>
        <dbReference type="SAM" id="Phobius"/>
    </source>
</evidence>
<evidence type="ECO:0000256" key="7">
    <source>
        <dbReference type="ARBA" id="ARBA00023136"/>
    </source>
</evidence>
<evidence type="ECO:0000256" key="5">
    <source>
        <dbReference type="ARBA" id="ARBA00022824"/>
    </source>
</evidence>
<feature type="compositionally biased region" description="Low complexity" evidence="9">
    <location>
        <begin position="14"/>
        <end position="27"/>
    </location>
</feature>
<sequence length="150" mass="15797">MAKRKAANGVAKGASDASASTSSSTPPAEKPRGVGPARIDILAANAVAQRDTITVNNMSLADLKNACDDAVKKMLSQPDLFQENHTHTDVKLAFGWASVLVAAGTALYGWKVEFEQAKPLVWVGVILYVSPFSLSSNSNQRVLSPASLSL</sequence>
<dbReference type="EMBL" id="SGPK01001359">
    <property type="protein sequence ID" value="THG93220.1"/>
    <property type="molecule type" value="Genomic_DNA"/>
</dbReference>
<evidence type="ECO:0000313" key="11">
    <source>
        <dbReference type="EMBL" id="THG93220.1"/>
    </source>
</evidence>
<accession>A0A4S4K743</accession>
<dbReference type="Pfam" id="PF06703">
    <property type="entry name" value="SPC25"/>
    <property type="match status" value="1"/>
</dbReference>
<name>A0A4S4K743_9AGAM</name>
<dbReference type="InterPro" id="IPR009582">
    <property type="entry name" value="Spc2/SPCS2"/>
</dbReference>
<comment type="caution">
    <text evidence="11">The sequence shown here is derived from an EMBL/GenBank/DDBJ whole genome shotgun (WGS) entry which is preliminary data.</text>
</comment>
<evidence type="ECO:0000313" key="12">
    <source>
        <dbReference type="Proteomes" id="UP000308199"/>
    </source>
</evidence>
<feature type="region of interest" description="Disordered" evidence="9">
    <location>
        <begin position="1"/>
        <end position="34"/>
    </location>
</feature>
<evidence type="ECO:0000256" key="8">
    <source>
        <dbReference type="ARBA" id="ARBA00045608"/>
    </source>
</evidence>
<comment type="function">
    <text evidence="8">Component of the signal peptidase complex (SPC) which catalyzes the cleavage of N-terminal signal sequences from nascent proteins as they are translocated into the lumen of the endoplasmic reticulum. Enhances the enzymatic activity of SPC and facilitates the interactions between different components of the translocation site.</text>
</comment>
<dbReference type="PANTHER" id="PTHR13085">
    <property type="entry name" value="MICROSOMAL SIGNAL PEPTIDASE 25 KDA SUBUNIT"/>
    <property type="match status" value="1"/>
</dbReference>
<dbReference type="PANTHER" id="PTHR13085:SF0">
    <property type="entry name" value="SIGNAL PEPTIDASE COMPLEX SUBUNIT 2"/>
    <property type="match status" value="1"/>
</dbReference>